<keyword evidence="1" id="KW-0812">Transmembrane</keyword>
<keyword evidence="2" id="KW-0378">Hydrolase</keyword>
<dbReference type="Proteomes" id="UP001166304">
    <property type="component" value="Unassembled WGS sequence"/>
</dbReference>
<keyword evidence="1" id="KW-1133">Transmembrane helix</keyword>
<dbReference type="RefSeq" id="WP_162414411.1">
    <property type="nucleotide sequence ID" value="NZ_JAHQXE010000004.1"/>
</dbReference>
<name>A0AA41G9X1_9EURY</name>
<reference evidence="2" key="1">
    <citation type="submission" date="2021-06" db="EMBL/GenBank/DDBJ databases">
        <title>New haloarchaea isolates fom saline soil.</title>
        <authorList>
            <person name="Duran-Viseras A."/>
            <person name="Sanchez-Porro C.S."/>
            <person name="Ventosa A."/>
        </authorList>
    </citation>
    <scope>NUCLEOTIDE SEQUENCE</scope>
    <source>
        <strain evidence="2">JCM 18369</strain>
    </source>
</reference>
<feature type="transmembrane region" description="Helical" evidence="1">
    <location>
        <begin position="55"/>
        <end position="83"/>
    </location>
</feature>
<dbReference type="AlphaFoldDB" id="A0AA41G9X1"/>
<proteinExistence type="predicted"/>
<keyword evidence="1" id="KW-0472">Membrane</keyword>
<evidence type="ECO:0000313" key="3">
    <source>
        <dbReference type="Proteomes" id="UP001166304"/>
    </source>
</evidence>
<gene>
    <name evidence="2" type="ORF">KTS37_13695</name>
</gene>
<dbReference type="GO" id="GO:0016787">
    <property type="term" value="F:hydrolase activity"/>
    <property type="evidence" value="ECO:0007669"/>
    <property type="project" value="UniProtKB-KW"/>
</dbReference>
<organism evidence="2 3">
    <name type="scientific">Haloarcula salina</name>
    <dbReference type="NCBI Taxonomy" id="1429914"/>
    <lineage>
        <taxon>Archaea</taxon>
        <taxon>Methanobacteriati</taxon>
        <taxon>Methanobacteriota</taxon>
        <taxon>Stenosarchaea group</taxon>
        <taxon>Halobacteria</taxon>
        <taxon>Halobacteriales</taxon>
        <taxon>Haloarculaceae</taxon>
        <taxon>Haloarcula</taxon>
    </lineage>
</organism>
<evidence type="ECO:0000256" key="1">
    <source>
        <dbReference type="SAM" id="Phobius"/>
    </source>
</evidence>
<keyword evidence="3" id="KW-1185">Reference proteome</keyword>
<evidence type="ECO:0000313" key="2">
    <source>
        <dbReference type="EMBL" id="MBV0902842.1"/>
    </source>
</evidence>
<dbReference type="EMBL" id="JAHQXE010000004">
    <property type="protein sequence ID" value="MBV0902842.1"/>
    <property type="molecule type" value="Genomic_DNA"/>
</dbReference>
<accession>A0AA41G9X1</accession>
<comment type="caution">
    <text evidence="2">The sequence shown here is derived from an EMBL/GenBank/DDBJ whole genome shotgun (WGS) entry which is preliminary data.</text>
</comment>
<sequence>MMATTHALAGMALAGVTALVAPEYTPIAVSAAAAGGVFPDLDLYGNHRQTLHYPVYYSVGAVAALAVALLAPAVGTVALAAFLGSAALHSVMDAFGGGLELKPWLATSERAVYDHYRERWIPPRRWIRYDGAPEDAALAGALALPTLALSTGRLQTAVYVLVAVSVVYALVRKPMVHVTERLVDALPPTVIDRLPARFTEDFTG</sequence>
<protein>
    <submittedName>
        <fullName evidence="2">Metal-dependent hydrolase</fullName>
    </submittedName>
</protein>